<evidence type="ECO:0000313" key="2">
    <source>
        <dbReference type="Proteomes" id="UP001054252"/>
    </source>
</evidence>
<evidence type="ECO:0000313" key="1">
    <source>
        <dbReference type="EMBL" id="GKV11350.1"/>
    </source>
</evidence>
<sequence length="36" mass="4180">MDKFRALCIRGTRSQVHDVCHVLGFGFWGVTITYHK</sequence>
<keyword evidence="2" id="KW-1185">Reference proteome</keyword>
<protein>
    <submittedName>
        <fullName evidence="1">Uncharacterized protein</fullName>
    </submittedName>
</protein>
<comment type="caution">
    <text evidence="1">The sequence shown here is derived from an EMBL/GenBank/DDBJ whole genome shotgun (WGS) entry which is preliminary data.</text>
</comment>
<reference evidence="1 2" key="1">
    <citation type="journal article" date="2021" name="Commun. Biol.">
        <title>The genome of Shorea leprosula (Dipterocarpaceae) highlights the ecological relevance of drought in aseasonal tropical rainforests.</title>
        <authorList>
            <person name="Ng K.K.S."/>
            <person name="Kobayashi M.J."/>
            <person name="Fawcett J.A."/>
            <person name="Hatakeyama M."/>
            <person name="Paape T."/>
            <person name="Ng C.H."/>
            <person name="Ang C.C."/>
            <person name="Tnah L.H."/>
            <person name="Lee C.T."/>
            <person name="Nishiyama T."/>
            <person name="Sese J."/>
            <person name="O'Brien M.J."/>
            <person name="Copetti D."/>
            <person name="Mohd Noor M.I."/>
            <person name="Ong R.C."/>
            <person name="Putra M."/>
            <person name="Sireger I.Z."/>
            <person name="Indrioko S."/>
            <person name="Kosugi Y."/>
            <person name="Izuno A."/>
            <person name="Isagi Y."/>
            <person name="Lee S.L."/>
            <person name="Shimizu K.K."/>
        </authorList>
    </citation>
    <scope>NUCLEOTIDE SEQUENCE [LARGE SCALE GENOMIC DNA]</scope>
    <source>
        <strain evidence="1">214</strain>
    </source>
</reference>
<accession>A0AAV5JLQ8</accession>
<dbReference type="AlphaFoldDB" id="A0AAV5JLQ8"/>
<organism evidence="1 2">
    <name type="scientific">Rubroshorea leprosula</name>
    <dbReference type="NCBI Taxonomy" id="152421"/>
    <lineage>
        <taxon>Eukaryota</taxon>
        <taxon>Viridiplantae</taxon>
        <taxon>Streptophyta</taxon>
        <taxon>Embryophyta</taxon>
        <taxon>Tracheophyta</taxon>
        <taxon>Spermatophyta</taxon>
        <taxon>Magnoliopsida</taxon>
        <taxon>eudicotyledons</taxon>
        <taxon>Gunneridae</taxon>
        <taxon>Pentapetalae</taxon>
        <taxon>rosids</taxon>
        <taxon>malvids</taxon>
        <taxon>Malvales</taxon>
        <taxon>Dipterocarpaceae</taxon>
        <taxon>Rubroshorea</taxon>
    </lineage>
</organism>
<dbReference type="EMBL" id="BPVZ01000034">
    <property type="protein sequence ID" value="GKV11350.1"/>
    <property type="molecule type" value="Genomic_DNA"/>
</dbReference>
<proteinExistence type="predicted"/>
<name>A0AAV5JLQ8_9ROSI</name>
<dbReference type="Proteomes" id="UP001054252">
    <property type="component" value="Unassembled WGS sequence"/>
</dbReference>
<gene>
    <name evidence="1" type="ORF">SLEP1_g22614</name>
</gene>